<accession>A0A7G1G768</accession>
<dbReference type="PANTHER" id="PTHR33937">
    <property type="entry name" value="IRON-MOLYBDENUM PROTEIN-RELATED-RELATED"/>
    <property type="match status" value="1"/>
</dbReference>
<name>A0A7G1G768_9BACT</name>
<organism evidence="2 3">
    <name type="scientific">Tepiditoga spiralis</name>
    <dbReference type="NCBI Taxonomy" id="2108365"/>
    <lineage>
        <taxon>Bacteria</taxon>
        <taxon>Thermotogati</taxon>
        <taxon>Thermotogota</taxon>
        <taxon>Thermotogae</taxon>
        <taxon>Petrotogales</taxon>
        <taxon>Petrotogaceae</taxon>
        <taxon>Tepiditoga</taxon>
    </lineage>
</organism>
<proteinExistence type="predicted"/>
<dbReference type="Pfam" id="PF02579">
    <property type="entry name" value="Nitro_FeMo-Co"/>
    <property type="match status" value="1"/>
</dbReference>
<gene>
    <name evidence="2" type="ORF">OSSY52_13270</name>
</gene>
<dbReference type="SUPFAM" id="SSF53146">
    <property type="entry name" value="Nitrogenase accessory factor-like"/>
    <property type="match status" value="1"/>
</dbReference>
<dbReference type="Gene3D" id="3.30.420.130">
    <property type="entry name" value="Dinitrogenase iron-molybdenum cofactor biosynthesis domain"/>
    <property type="match status" value="1"/>
</dbReference>
<evidence type="ECO:0000313" key="2">
    <source>
        <dbReference type="EMBL" id="BBE31186.1"/>
    </source>
</evidence>
<dbReference type="KEGG" id="ocy:OSSY52_13270"/>
<dbReference type="InParanoid" id="A0A7G1G768"/>
<keyword evidence="3" id="KW-1185">Reference proteome</keyword>
<evidence type="ECO:0000259" key="1">
    <source>
        <dbReference type="Pfam" id="PF02579"/>
    </source>
</evidence>
<dbReference type="RefSeq" id="WP_190613577.1">
    <property type="nucleotide sequence ID" value="NZ_AP018712.1"/>
</dbReference>
<sequence>MKIVIGLNENGFINKGHFGHSNEYIIFEYENGNFTEIERRINPLVKEHKHAKVEEILEIVGDCEVWVAKNMGKMSMLKLKEKNYKPILVDTDIIEKALNKIKEML</sequence>
<dbReference type="AlphaFoldDB" id="A0A7G1G768"/>
<evidence type="ECO:0000313" key="3">
    <source>
        <dbReference type="Proteomes" id="UP000516361"/>
    </source>
</evidence>
<dbReference type="InterPro" id="IPR003731">
    <property type="entry name" value="Di-Nase_FeMo-co_biosynth"/>
</dbReference>
<dbReference type="Proteomes" id="UP000516361">
    <property type="component" value="Chromosome"/>
</dbReference>
<protein>
    <recommendedName>
        <fullName evidence="1">Dinitrogenase iron-molybdenum cofactor biosynthesis domain-containing protein</fullName>
    </recommendedName>
</protein>
<dbReference type="InterPro" id="IPR051840">
    <property type="entry name" value="NifX/NifY_domain"/>
</dbReference>
<dbReference type="InterPro" id="IPR036105">
    <property type="entry name" value="DiNase_FeMo-co_biosyn_sf"/>
</dbReference>
<reference evidence="2 3" key="1">
    <citation type="submission" date="2018-06" db="EMBL/GenBank/DDBJ databases">
        <title>Genome sequencing of Oceanotoga sp. sy52.</title>
        <authorList>
            <person name="Mori K."/>
        </authorList>
    </citation>
    <scope>NUCLEOTIDE SEQUENCE [LARGE SCALE GENOMIC DNA]</scope>
    <source>
        <strain evidence="3">sy52</strain>
    </source>
</reference>
<dbReference type="PANTHER" id="PTHR33937:SF2">
    <property type="entry name" value="DINITROGENASE IRON-MOLYBDENUM COFACTOR BIOSYNTHESIS DOMAIN-CONTAINING PROTEIN"/>
    <property type="match status" value="1"/>
</dbReference>
<feature type="domain" description="Dinitrogenase iron-molybdenum cofactor biosynthesis" evidence="1">
    <location>
        <begin position="16"/>
        <end position="102"/>
    </location>
</feature>
<dbReference type="EMBL" id="AP018712">
    <property type="protein sequence ID" value="BBE31186.1"/>
    <property type="molecule type" value="Genomic_DNA"/>
</dbReference>